<protein>
    <recommendedName>
        <fullName evidence="7">ATPase synthesis protein 25</fullName>
    </recommendedName>
</protein>
<dbReference type="GO" id="GO:0048255">
    <property type="term" value="P:mRNA stabilization"/>
    <property type="evidence" value="ECO:0007669"/>
    <property type="project" value="TreeGrafter"/>
</dbReference>
<dbReference type="STRING" id="13370.A0A448YK06"/>
<proteinExistence type="inferred from homology"/>
<evidence type="ECO:0000256" key="1">
    <source>
        <dbReference type="ARBA" id="ARBA00004443"/>
    </source>
</evidence>
<feature type="region of interest" description="Disordered" evidence="8">
    <location>
        <begin position="39"/>
        <end position="62"/>
    </location>
</feature>
<comment type="function">
    <text evidence="7">Mitochondrial mRNA stabilization factor.</text>
</comment>
<gene>
    <name evidence="9" type="ORF">BRENAR_LOCUS2007</name>
</gene>
<accession>A0A448YK06</accession>
<dbReference type="GO" id="GO:0005743">
    <property type="term" value="C:mitochondrial inner membrane"/>
    <property type="evidence" value="ECO:0007669"/>
    <property type="project" value="UniProtKB-SubCell"/>
</dbReference>
<dbReference type="SUPFAM" id="SSF81301">
    <property type="entry name" value="Nucleotidyltransferase"/>
    <property type="match status" value="1"/>
</dbReference>
<evidence type="ECO:0000313" key="9">
    <source>
        <dbReference type="EMBL" id="VEU21272.1"/>
    </source>
</evidence>
<dbReference type="GO" id="GO:0140053">
    <property type="term" value="P:mitochondrial gene expression"/>
    <property type="evidence" value="ECO:0007669"/>
    <property type="project" value="UniProtKB-UniRule"/>
</dbReference>
<dbReference type="PANTHER" id="PTHR28087">
    <property type="entry name" value="ATPASE SYNTHESIS PROTEIN 25, MITOCHONDRIAL"/>
    <property type="match status" value="1"/>
</dbReference>
<evidence type="ECO:0000256" key="5">
    <source>
        <dbReference type="ARBA" id="ARBA00023128"/>
    </source>
</evidence>
<evidence type="ECO:0000256" key="3">
    <source>
        <dbReference type="ARBA" id="ARBA00022792"/>
    </source>
</evidence>
<keyword evidence="6 7" id="KW-0472">Membrane</keyword>
<evidence type="ECO:0000256" key="7">
    <source>
        <dbReference type="RuleBase" id="RU367062"/>
    </source>
</evidence>
<dbReference type="Gene3D" id="3.30.460.10">
    <property type="entry name" value="Beta Polymerase, domain 2"/>
    <property type="match status" value="1"/>
</dbReference>
<comment type="similarity">
    <text evidence="2 7">Belongs to the ATP25 family.</text>
</comment>
<dbReference type="InterPro" id="IPR040152">
    <property type="entry name" value="Atp25"/>
</dbReference>
<organism evidence="9 10">
    <name type="scientific">Brettanomyces naardenensis</name>
    <name type="common">Yeast</name>
    <dbReference type="NCBI Taxonomy" id="13370"/>
    <lineage>
        <taxon>Eukaryota</taxon>
        <taxon>Fungi</taxon>
        <taxon>Dikarya</taxon>
        <taxon>Ascomycota</taxon>
        <taxon>Saccharomycotina</taxon>
        <taxon>Pichiomycetes</taxon>
        <taxon>Pichiales</taxon>
        <taxon>Pichiaceae</taxon>
        <taxon>Brettanomyces</taxon>
    </lineage>
</organism>
<evidence type="ECO:0000313" key="10">
    <source>
        <dbReference type="Proteomes" id="UP000290900"/>
    </source>
</evidence>
<evidence type="ECO:0000256" key="2">
    <source>
        <dbReference type="ARBA" id="ARBA00010787"/>
    </source>
</evidence>
<name>A0A448YK06_BRENA</name>
<dbReference type="Pfam" id="PF02410">
    <property type="entry name" value="RsfS"/>
    <property type="match status" value="1"/>
</dbReference>
<comment type="subcellular location">
    <subcellularLocation>
        <location evidence="1 7">Mitochondrion inner membrane</location>
        <topology evidence="1 7">Peripheral membrane protein</topology>
        <orientation evidence="1 7">Matrix side</orientation>
    </subcellularLocation>
</comment>
<dbReference type="InterPro" id="IPR043519">
    <property type="entry name" value="NT_sf"/>
</dbReference>
<dbReference type="InParanoid" id="A0A448YK06"/>
<keyword evidence="10" id="KW-1185">Reference proteome</keyword>
<dbReference type="PANTHER" id="PTHR28087:SF1">
    <property type="entry name" value="ATPASE SYNTHESIS PROTEIN 25, MITOCHONDRIAL"/>
    <property type="match status" value="1"/>
</dbReference>
<dbReference type="OrthoDB" id="107372at2759"/>
<evidence type="ECO:0000256" key="8">
    <source>
        <dbReference type="SAM" id="MobiDB-lite"/>
    </source>
</evidence>
<keyword evidence="4 7" id="KW-0809">Transit peptide</keyword>
<dbReference type="EMBL" id="CAACVR010000012">
    <property type="protein sequence ID" value="VEU21272.1"/>
    <property type="molecule type" value="Genomic_DNA"/>
</dbReference>
<keyword evidence="5 7" id="KW-0496">Mitochondrion</keyword>
<reference evidence="9 10" key="1">
    <citation type="submission" date="2018-12" db="EMBL/GenBank/DDBJ databases">
        <authorList>
            <person name="Tiukova I."/>
            <person name="Dainat J."/>
        </authorList>
    </citation>
    <scope>NUCLEOTIDE SEQUENCE [LARGE SCALE GENOMIC DNA]</scope>
</reference>
<evidence type="ECO:0000256" key="6">
    <source>
        <dbReference type="ARBA" id="ARBA00023136"/>
    </source>
</evidence>
<keyword evidence="3 7" id="KW-0999">Mitochondrion inner membrane</keyword>
<dbReference type="Proteomes" id="UP000290900">
    <property type="component" value="Unassembled WGS sequence"/>
</dbReference>
<sequence length="561" mass="64585">MALPTSSVWLRLSRSLSTIRTANRPCQITCLRGLHSSARQLQDAEKDQNEPGQSENHLADQPAQVPWYLRPDVSPKVTSPLKTVTMPELPENSQEDLKKVVEFLAMRLGIEDLKVFDLRDDKDDNVNEGAKDIANFMVIGTGKSTKHLQKAATELNYFVKHKLHELPATEGIISSGEISRFQRRLRRKGKGGPQYAKLDYGASANSWVMTDCKSNGIYVHMLTKERRETLNLELLWSKDKSKYGRHETAKETDDIFSGLRYYHTTATNASRGTFSNLIRLYSIQAESTQDTEFRPDLITRSNYTKRYRELKEGHLANPNKVPIVNIQNHFDAMQFNGLPLTVDDVYDYIDLICQSREFHLGLQRESDVYNKRYHYAVYILNRYSPVLSKPEDIKKLLPLLAVSGSQFDNDHFLTLEKLPKLSDEELLKMGEEVFKYSPVVHKLYQLSLSLTGKHLDSQRFQAEMDLLCLTIFVNRKNWVYAKKVIDNSLKREDLNILKAALRLLAVKGDISICYKFLDSYYPLLSLYKGFNIAEESRYVRIMLDRCDPDGTLHEEIREALL</sequence>
<dbReference type="AlphaFoldDB" id="A0A448YK06"/>
<evidence type="ECO:0000256" key="4">
    <source>
        <dbReference type="ARBA" id="ARBA00022946"/>
    </source>
</evidence>